<accession>A0A6N2RNC8</accession>
<evidence type="ECO:0000256" key="1">
    <source>
        <dbReference type="SAM" id="MobiDB-lite"/>
    </source>
</evidence>
<dbReference type="AlphaFoldDB" id="A0A6N2RNC8"/>
<protein>
    <submittedName>
        <fullName evidence="2">Uncharacterized protein</fullName>
    </submittedName>
</protein>
<sequence>MNERPLVLVMEDAKNLLLNTVITIRDQTGLPPSILDGIVSGILADLRKEACSEISLASARERMELMKKETEPQEENDNGKDNNSGI</sequence>
<gene>
    <name evidence="2" type="ORF">BGLFYP119_00731</name>
</gene>
<feature type="region of interest" description="Disordered" evidence="1">
    <location>
        <begin position="63"/>
        <end position="86"/>
    </location>
</feature>
<name>A0A6N2RNC8_9FIRM</name>
<reference evidence="2" key="1">
    <citation type="submission" date="2019-11" db="EMBL/GenBank/DDBJ databases">
        <authorList>
            <person name="Feng L."/>
        </authorList>
    </citation>
    <scope>NUCLEOTIDE SEQUENCE</scope>
    <source>
        <strain evidence="2">BgluceraseaLFYP119</strain>
    </source>
</reference>
<organism evidence="2">
    <name type="scientific">Blautia glucerasea</name>
    <dbReference type="NCBI Taxonomy" id="536633"/>
    <lineage>
        <taxon>Bacteria</taxon>
        <taxon>Bacillati</taxon>
        <taxon>Bacillota</taxon>
        <taxon>Clostridia</taxon>
        <taxon>Lachnospirales</taxon>
        <taxon>Lachnospiraceae</taxon>
        <taxon>Blautia</taxon>
    </lineage>
</organism>
<dbReference type="EMBL" id="CACRST010000009">
    <property type="protein sequence ID" value="VYS82422.1"/>
    <property type="molecule type" value="Genomic_DNA"/>
</dbReference>
<dbReference type="RefSeq" id="WP_156352838.1">
    <property type="nucleotide sequence ID" value="NZ_CACRST010000009.1"/>
</dbReference>
<proteinExistence type="predicted"/>
<evidence type="ECO:0000313" key="2">
    <source>
        <dbReference type="EMBL" id="VYS82422.1"/>
    </source>
</evidence>